<keyword evidence="3" id="KW-1185">Reference proteome</keyword>
<proteinExistence type="predicted"/>
<sequence length="148" mass="15705">MVEEDDLIIVVAVGALILFAIFAGVMAVLGARKTKRKNAALAAAGIDPEVEAERIRNLPRYTPGIWQIFIGVLWLASSALIFALYQTDGLSDSFSVPRFVAVFYDSLGVVGGSIVQAIIAALLLGNGIRVCIKVRGVRKLSPAPVLPA</sequence>
<name>A0A3L7AL60_9MICO</name>
<feature type="transmembrane region" description="Helical" evidence="1">
    <location>
        <begin position="64"/>
        <end position="86"/>
    </location>
</feature>
<evidence type="ECO:0000256" key="1">
    <source>
        <dbReference type="SAM" id="Phobius"/>
    </source>
</evidence>
<protein>
    <submittedName>
        <fullName evidence="2">Uncharacterized protein</fullName>
    </submittedName>
</protein>
<feature type="transmembrane region" description="Helical" evidence="1">
    <location>
        <begin position="6"/>
        <end position="29"/>
    </location>
</feature>
<organism evidence="2 3">
    <name type="scientific">Mycetocola lacteus</name>
    <dbReference type="NCBI Taxonomy" id="76637"/>
    <lineage>
        <taxon>Bacteria</taxon>
        <taxon>Bacillati</taxon>
        <taxon>Actinomycetota</taxon>
        <taxon>Actinomycetes</taxon>
        <taxon>Micrococcales</taxon>
        <taxon>Microbacteriaceae</taxon>
        <taxon>Mycetocola</taxon>
    </lineage>
</organism>
<keyword evidence="1" id="KW-1133">Transmembrane helix</keyword>
<accession>A0A3L7AL60</accession>
<dbReference type="EMBL" id="RCUY01000012">
    <property type="protein sequence ID" value="RLP80298.1"/>
    <property type="molecule type" value="Genomic_DNA"/>
</dbReference>
<dbReference type="AlphaFoldDB" id="A0A3L7AL60"/>
<keyword evidence="1" id="KW-0812">Transmembrane</keyword>
<evidence type="ECO:0000313" key="2">
    <source>
        <dbReference type="EMBL" id="RLP80298.1"/>
    </source>
</evidence>
<comment type="caution">
    <text evidence="2">The sequence shown here is derived from an EMBL/GenBank/DDBJ whole genome shotgun (WGS) entry which is preliminary data.</text>
</comment>
<dbReference type="Proteomes" id="UP000269438">
    <property type="component" value="Unassembled WGS sequence"/>
</dbReference>
<feature type="transmembrane region" description="Helical" evidence="1">
    <location>
        <begin position="106"/>
        <end position="125"/>
    </location>
</feature>
<reference evidence="2 3" key="1">
    <citation type="submission" date="2018-10" db="EMBL/GenBank/DDBJ databases">
        <authorList>
            <person name="Li J."/>
        </authorList>
    </citation>
    <scope>NUCLEOTIDE SEQUENCE [LARGE SCALE GENOMIC DNA]</scope>
    <source>
        <strain evidence="2 3">JCM 11654</strain>
    </source>
</reference>
<keyword evidence="1" id="KW-0472">Membrane</keyword>
<gene>
    <name evidence="2" type="ORF">D9V34_13965</name>
</gene>
<evidence type="ECO:0000313" key="3">
    <source>
        <dbReference type="Proteomes" id="UP000269438"/>
    </source>
</evidence>
<dbReference type="RefSeq" id="WP_121689108.1">
    <property type="nucleotide sequence ID" value="NZ_RCUY01000012.1"/>
</dbReference>
<dbReference type="OrthoDB" id="2086302at2"/>